<dbReference type="GO" id="GO:0004000">
    <property type="term" value="F:adenosine deaminase activity"/>
    <property type="evidence" value="ECO:0007669"/>
    <property type="project" value="TreeGrafter"/>
</dbReference>
<dbReference type="AlphaFoldDB" id="A0A6A6Y2B5"/>
<dbReference type="InterPro" id="IPR006330">
    <property type="entry name" value="Ado/ade_deaminase"/>
</dbReference>
<gene>
    <name evidence="1 3" type="ORF">BDZ99DRAFT_527376</name>
</gene>
<dbReference type="InterPro" id="IPR032466">
    <property type="entry name" value="Metal_Hydrolase"/>
</dbReference>
<dbReference type="Proteomes" id="UP000504636">
    <property type="component" value="Unplaced"/>
</dbReference>
<sequence length="157" mass="17819">MLRIAKAKRPITKKRICGYCPYLTYRALLYLHPTHGEIIGFDLVGAEDRGNPTAFYLDELRWFSQTCDERKSEIPYLSHAGETLLDTARSSEPAQSNLFDAVLLKSKRIGHGFSLVKCYFGLACWLGGPVQLQREARTSSSFNTLLLSYTTLRQRPL</sequence>
<dbReference type="Gene3D" id="3.20.20.140">
    <property type="entry name" value="Metal-dependent hydrolases"/>
    <property type="match status" value="1"/>
</dbReference>
<dbReference type="SUPFAM" id="SSF51556">
    <property type="entry name" value="Metallo-dependent hydrolases"/>
    <property type="match status" value="1"/>
</dbReference>
<keyword evidence="2" id="KW-1185">Reference proteome</keyword>
<evidence type="ECO:0000313" key="3">
    <source>
        <dbReference type="RefSeq" id="XP_033569617.1"/>
    </source>
</evidence>
<dbReference type="GeneID" id="54467146"/>
<proteinExistence type="predicted"/>
<reference evidence="3" key="2">
    <citation type="submission" date="2020-04" db="EMBL/GenBank/DDBJ databases">
        <authorList>
            <consortium name="NCBI Genome Project"/>
        </authorList>
    </citation>
    <scope>NUCLEOTIDE SEQUENCE</scope>
    <source>
        <strain evidence="3">CBS 304.34</strain>
    </source>
</reference>
<protein>
    <recommendedName>
        <fullName evidence="4">Adenosine deaminase domain-containing protein</fullName>
    </recommendedName>
</protein>
<dbReference type="PANTHER" id="PTHR11409">
    <property type="entry name" value="ADENOSINE DEAMINASE"/>
    <property type="match status" value="1"/>
</dbReference>
<reference evidence="1 3" key="1">
    <citation type="journal article" date="2020" name="Stud. Mycol.">
        <title>101 Dothideomycetes genomes: a test case for predicting lifestyles and emergence of pathogens.</title>
        <authorList>
            <person name="Haridas S."/>
            <person name="Albert R."/>
            <person name="Binder M."/>
            <person name="Bloem J."/>
            <person name="Labutti K."/>
            <person name="Salamov A."/>
            <person name="Andreopoulos B."/>
            <person name="Baker S."/>
            <person name="Barry K."/>
            <person name="Bills G."/>
            <person name="Bluhm B."/>
            <person name="Cannon C."/>
            <person name="Castanera R."/>
            <person name="Culley D."/>
            <person name="Daum C."/>
            <person name="Ezra D."/>
            <person name="Gonzalez J."/>
            <person name="Henrissat B."/>
            <person name="Kuo A."/>
            <person name="Liang C."/>
            <person name="Lipzen A."/>
            <person name="Lutzoni F."/>
            <person name="Magnuson J."/>
            <person name="Mondo S."/>
            <person name="Nolan M."/>
            <person name="Ohm R."/>
            <person name="Pangilinan J."/>
            <person name="Park H.-J."/>
            <person name="Ramirez L."/>
            <person name="Alfaro M."/>
            <person name="Sun H."/>
            <person name="Tritt A."/>
            <person name="Yoshinaga Y."/>
            <person name="Zwiers L.-H."/>
            <person name="Turgeon B."/>
            <person name="Goodwin S."/>
            <person name="Spatafora J."/>
            <person name="Crous P."/>
            <person name="Grigoriev I."/>
        </authorList>
    </citation>
    <scope>NUCLEOTIDE SEQUENCE</scope>
    <source>
        <strain evidence="1 3">CBS 304.34</strain>
    </source>
</reference>
<dbReference type="OrthoDB" id="7202371at2759"/>
<name>A0A6A6Y2B5_9PEZI</name>
<dbReference type="PANTHER" id="PTHR11409:SF37">
    <property type="entry name" value="ADENOSINE DEAMINASE DOMAIN-CONTAINING PROTEIN"/>
    <property type="match status" value="1"/>
</dbReference>
<dbReference type="RefSeq" id="XP_033569617.1">
    <property type="nucleotide sequence ID" value="XM_033726253.1"/>
</dbReference>
<evidence type="ECO:0008006" key="4">
    <source>
        <dbReference type="Google" id="ProtNLM"/>
    </source>
</evidence>
<reference evidence="3" key="3">
    <citation type="submission" date="2025-04" db="UniProtKB">
        <authorList>
            <consortium name="RefSeq"/>
        </authorList>
    </citation>
    <scope>IDENTIFICATION</scope>
    <source>
        <strain evidence="3">CBS 304.34</strain>
    </source>
</reference>
<organism evidence="1">
    <name type="scientific">Mytilinidion resinicola</name>
    <dbReference type="NCBI Taxonomy" id="574789"/>
    <lineage>
        <taxon>Eukaryota</taxon>
        <taxon>Fungi</taxon>
        <taxon>Dikarya</taxon>
        <taxon>Ascomycota</taxon>
        <taxon>Pezizomycotina</taxon>
        <taxon>Dothideomycetes</taxon>
        <taxon>Pleosporomycetidae</taxon>
        <taxon>Mytilinidiales</taxon>
        <taxon>Mytilinidiaceae</taxon>
        <taxon>Mytilinidion</taxon>
    </lineage>
</organism>
<evidence type="ECO:0000313" key="2">
    <source>
        <dbReference type="Proteomes" id="UP000504636"/>
    </source>
</evidence>
<dbReference type="GO" id="GO:0006154">
    <property type="term" value="P:adenosine catabolic process"/>
    <property type="evidence" value="ECO:0007669"/>
    <property type="project" value="TreeGrafter"/>
</dbReference>
<dbReference type="GO" id="GO:0046103">
    <property type="term" value="P:inosine biosynthetic process"/>
    <property type="evidence" value="ECO:0007669"/>
    <property type="project" value="TreeGrafter"/>
</dbReference>
<accession>A0A6A6Y2B5</accession>
<dbReference type="EMBL" id="MU003722">
    <property type="protein sequence ID" value="KAF2802653.1"/>
    <property type="molecule type" value="Genomic_DNA"/>
</dbReference>
<evidence type="ECO:0000313" key="1">
    <source>
        <dbReference type="EMBL" id="KAF2802653.1"/>
    </source>
</evidence>